<protein>
    <submittedName>
        <fullName evidence="1">Unnamed protein product</fullName>
    </submittedName>
</protein>
<gene>
    <name evidence="1" type="ORF">Amon02_000036900</name>
</gene>
<evidence type="ECO:0000313" key="2">
    <source>
        <dbReference type="Proteomes" id="UP001165064"/>
    </source>
</evidence>
<dbReference type="EMBL" id="BSXS01000112">
    <property type="protein sequence ID" value="GME70878.1"/>
    <property type="molecule type" value="Genomic_DNA"/>
</dbReference>
<sequence length="272" mass="31342">MYTNPLYQYDEVTDRFLEITNTFSLTQLQAFISSLPSHLSSLDITNRSYLRRNLDDYSLCCPDNLYFSHFTNLQKLNFGCGNNTLFFNVSIFPETLETFDYLSANVLTGHFPSNLITLNVDLSCYDESVTYFFNMIITLNNLVTLRIRISHYESVDLREARFPSRLCSFYETHMAGMDYSTDPNKVGTRYIVLDAIPTSLNHFSLVDDCMHMHIIVIDGSKGENIASMKRQISFGESFVHMGLGYIGRNWIQYSCFDEEESIIDSLCTLFVV</sequence>
<keyword evidence="2" id="KW-1185">Reference proteome</keyword>
<dbReference type="Proteomes" id="UP001165064">
    <property type="component" value="Unassembled WGS sequence"/>
</dbReference>
<name>A0ACB5SS30_AMBMO</name>
<proteinExistence type="predicted"/>
<accession>A0ACB5SS30</accession>
<comment type="caution">
    <text evidence="1">The sequence shown here is derived from an EMBL/GenBank/DDBJ whole genome shotgun (WGS) entry which is preliminary data.</text>
</comment>
<organism evidence="1 2">
    <name type="scientific">Ambrosiozyma monospora</name>
    <name type="common">Yeast</name>
    <name type="synonym">Endomycopsis monosporus</name>
    <dbReference type="NCBI Taxonomy" id="43982"/>
    <lineage>
        <taxon>Eukaryota</taxon>
        <taxon>Fungi</taxon>
        <taxon>Dikarya</taxon>
        <taxon>Ascomycota</taxon>
        <taxon>Saccharomycotina</taxon>
        <taxon>Pichiomycetes</taxon>
        <taxon>Pichiales</taxon>
        <taxon>Pichiaceae</taxon>
        <taxon>Ambrosiozyma</taxon>
    </lineage>
</organism>
<reference evidence="1" key="1">
    <citation type="submission" date="2023-04" db="EMBL/GenBank/DDBJ databases">
        <title>Ambrosiozyma monospora NBRC 10751.</title>
        <authorList>
            <person name="Ichikawa N."/>
            <person name="Sato H."/>
            <person name="Tonouchi N."/>
        </authorList>
    </citation>
    <scope>NUCLEOTIDE SEQUENCE</scope>
    <source>
        <strain evidence="1">NBRC 10751</strain>
    </source>
</reference>
<evidence type="ECO:0000313" key="1">
    <source>
        <dbReference type="EMBL" id="GME70878.1"/>
    </source>
</evidence>